<keyword evidence="3" id="KW-1185">Reference proteome</keyword>
<protein>
    <submittedName>
        <fullName evidence="2">Uncharacterized protein</fullName>
    </submittedName>
</protein>
<organism evidence="2 3">
    <name type="scientific">Hypsibius exemplaris</name>
    <name type="common">Freshwater tardigrade</name>
    <dbReference type="NCBI Taxonomy" id="2072580"/>
    <lineage>
        <taxon>Eukaryota</taxon>
        <taxon>Metazoa</taxon>
        <taxon>Ecdysozoa</taxon>
        <taxon>Tardigrada</taxon>
        <taxon>Eutardigrada</taxon>
        <taxon>Parachela</taxon>
        <taxon>Hypsibioidea</taxon>
        <taxon>Hypsibiidae</taxon>
        <taxon>Hypsibius</taxon>
    </lineage>
</organism>
<keyword evidence="1" id="KW-0732">Signal</keyword>
<dbReference type="AlphaFoldDB" id="A0A9X6NC66"/>
<evidence type="ECO:0000313" key="2">
    <source>
        <dbReference type="EMBL" id="OWA51465.1"/>
    </source>
</evidence>
<reference evidence="3" key="1">
    <citation type="submission" date="2017-01" db="EMBL/GenBank/DDBJ databases">
        <title>Comparative genomics of anhydrobiosis in the tardigrade Hypsibius dujardini.</title>
        <authorList>
            <person name="Yoshida Y."/>
            <person name="Koutsovoulos G."/>
            <person name="Laetsch D."/>
            <person name="Stevens L."/>
            <person name="Kumar S."/>
            <person name="Horikawa D."/>
            <person name="Ishino K."/>
            <person name="Komine S."/>
            <person name="Tomita M."/>
            <person name="Blaxter M."/>
            <person name="Arakawa K."/>
        </authorList>
    </citation>
    <scope>NUCLEOTIDE SEQUENCE [LARGE SCALE GENOMIC DNA]</scope>
    <source>
        <strain evidence="3">Z151</strain>
    </source>
</reference>
<feature type="chain" id="PRO_5040849857" evidence="1">
    <location>
        <begin position="39"/>
        <end position="251"/>
    </location>
</feature>
<feature type="signal peptide" evidence="1">
    <location>
        <begin position="1"/>
        <end position="38"/>
    </location>
</feature>
<gene>
    <name evidence="2" type="ORF">BV898_15946</name>
</gene>
<comment type="caution">
    <text evidence="2">The sequence shown here is derived from an EMBL/GenBank/DDBJ whole genome shotgun (WGS) entry which is preliminary data.</text>
</comment>
<accession>A0A9X6NC66</accession>
<dbReference type="Proteomes" id="UP000192578">
    <property type="component" value="Unassembled WGS sequence"/>
</dbReference>
<sequence length="251" mass="28350">MAHMSRPMVHNAISAPESCVVVVSSILLMALTQCHVGAVPVHYEEAKVPACIPCLATASDVDKAAPQNADLVQIQFLPSSGSSDGWFSFVVPGGKDVAWQVRRTKNRCDEQSFFYLMRIDGGPSMIWRFRSRTNGNYLAVRRLKEKKNNSTHELYAWAKGDDRQMDRQTDKHVNPENAPEDETFFTAKHSRLHKFNGVFHFTSSFHPESMKEDALWITARGMKSEGESTAELFVNQKPTNNSRFQLCNVRL</sequence>
<dbReference type="EMBL" id="MTYJ01000228">
    <property type="protein sequence ID" value="OWA51465.1"/>
    <property type="molecule type" value="Genomic_DNA"/>
</dbReference>
<evidence type="ECO:0000256" key="1">
    <source>
        <dbReference type="SAM" id="SignalP"/>
    </source>
</evidence>
<proteinExistence type="predicted"/>
<name>A0A9X6NC66_HYPEX</name>
<evidence type="ECO:0000313" key="3">
    <source>
        <dbReference type="Proteomes" id="UP000192578"/>
    </source>
</evidence>